<gene>
    <name evidence="3" type="ORF">QJ522_06635</name>
</gene>
<dbReference type="Pfam" id="PF14100">
    <property type="entry name" value="DUF6807"/>
    <property type="match status" value="1"/>
</dbReference>
<protein>
    <submittedName>
        <fullName evidence="3">PmoA family protein</fullName>
    </submittedName>
</protein>
<feature type="signal peptide" evidence="1">
    <location>
        <begin position="1"/>
        <end position="28"/>
    </location>
</feature>
<accession>A0AAW6TVQ4</accession>
<evidence type="ECO:0000313" key="4">
    <source>
        <dbReference type="Proteomes" id="UP001431776"/>
    </source>
</evidence>
<dbReference type="InterPro" id="IPR010496">
    <property type="entry name" value="AL/BT2_dom"/>
</dbReference>
<comment type="caution">
    <text evidence="3">The sequence shown here is derived from an EMBL/GenBank/DDBJ whole genome shotgun (WGS) entry which is preliminary data.</text>
</comment>
<dbReference type="Proteomes" id="UP001431776">
    <property type="component" value="Unassembled WGS sequence"/>
</dbReference>
<dbReference type="GO" id="GO:0016787">
    <property type="term" value="F:hydrolase activity"/>
    <property type="evidence" value="ECO:0007669"/>
    <property type="project" value="InterPro"/>
</dbReference>
<feature type="domain" description="3-keto-alpha-glucoside-1,2-lyase/3-keto-2-hydroxy-glucal hydratase" evidence="2">
    <location>
        <begin position="428"/>
        <end position="614"/>
    </location>
</feature>
<reference evidence="3" key="1">
    <citation type="submission" date="2023-05" db="EMBL/GenBank/DDBJ databases">
        <title>Anaerotaeda fermentans gen. nov., sp. nov., a novel anaerobic planctomycete of the new family within the order Sedimentisphaerales isolated from Taman Peninsula, Russia.</title>
        <authorList>
            <person name="Khomyakova M.A."/>
            <person name="Merkel A.Y."/>
            <person name="Slobodkin A.I."/>
        </authorList>
    </citation>
    <scope>NUCLEOTIDE SEQUENCE</scope>
    <source>
        <strain evidence="3">M17dextr</strain>
    </source>
</reference>
<dbReference type="Pfam" id="PF06439">
    <property type="entry name" value="3keto-disac_hyd"/>
    <property type="match status" value="1"/>
</dbReference>
<name>A0AAW6TVQ4_9BACT</name>
<feature type="chain" id="PRO_5043397982" evidence="1">
    <location>
        <begin position="29"/>
        <end position="619"/>
    </location>
</feature>
<dbReference type="InterPro" id="IPR029475">
    <property type="entry name" value="DUF6807"/>
</dbReference>
<keyword evidence="1" id="KW-0732">Signal</keyword>
<organism evidence="3 4">
    <name type="scientific">Anaerobaca lacustris</name>
    <dbReference type="NCBI Taxonomy" id="3044600"/>
    <lineage>
        <taxon>Bacteria</taxon>
        <taxon>Pseudomonadati</taxon>
        <taxon>Planctomycetota</taxon>
        <taxon>Phycisphaerae</taxon>
        <taxon>Sedimentisphaerales</taxon>
        <taxon>Anaerobacaceae</taxon>
        <taxon>Anaerobaca</taxon>
    </lineage>
</organism>
<dbReference type="PANTHER" id="PTHR33546:SF1">
    <property type="entry name" value="LARGE, MULTIFUNCTIONAL SECRETED PROTEIN"/>
    <property type="match status" value="1"/>
</dbReference>
<dbReference type="EMBL" id="JASCXX010000006">
    <property type="protein sequence ID" value="MDI6448715.1"/>
    <property type="molecule type" value="Genomic_DNA"/>
</dbReference>
<sequence length="619" mass="69251">MQTRLSLRTAILPLLVFLCALAGGCASAAEPLATFTVAAGEHTRVDTPVSARLVGLTDVASLRLEEVKGSQRIAVPAQVEAGPTARLWWILSGTTQPGQSRVFELVRGKPAADGLVTAVKGDKALDLQMGGANVLRYNHAVVPAPKDIGRIPEERRSLYDRSGFIHPLWSPAGSVLTEIHPADHIHHMGLWMPWTHTQFEGKMVDFWNVGGGTGTVRFAKYLSTTDGPVFGGFQVEQEHVARKTSKGQQVILNEVWDVRAYNVGGPEQGYWLIDFKSTQRCVADEPLIQDEYRYGGFGFRATSKWKGETAAYLTSEGKGRDGHATRARWCDTSGRIDEWEGVTFYSHPQNFEHPEPMRIWPEPDNYVFFNFCPSQAGPWEMKPGEDHVFRYRMYVHQGKVVVADAERIWQDYAHPPQVDAKFSRPDNAVVLFDGTDLSKWQRDGGGDAPWKLIDGAMQIVPGSGSIVTKKPVRDFAMHIEFKTPKLPPDVRDQARGNSGVYIQRRYEIQILDSYGLEPKFNECGSIYRFRAPDRNVCKEPEQWQSYDIRFREARYDGDTKVADARITVYHNGVLIHDDVAIPNKTGAGRPEGPEPLPILLQDHGSAVSFRNIWIVPLDS</sequence>
<dbReference type="PROSITE" id="PS51257">
    <property type="entry name" value="PROKAR_LIPOPROTEIN"/>
    <property type="match status" value="1"/>
</dbReference>
<dbReference type="Gene3D" id="2.60.120.560">
    <property type="entry name" value="Exo-inulinase, domain 1"/>
    <property type="match status" value="1"/>
</dbReference>
<dbReference type="AlphaFoldDB" id="A0AAW6TVQ4"/>
<dbReference type="PANTHER" id="PTHR33546">
    <property type="entry name" value="LARGE, MULTIFUNCTIONAL SECRETED PROTEIN-RELATED"/>
    <property type="match status" value="1"/>
</dbReference>
<keyword evidence="4" id="KW-1185">Reference proteome</keyword>
<evidence type="ECO:0000259" key="2">
    <source>
        <dbReference type="Pfam" id="PF06439"/>
    </source>
</evidence>
<evidence type="ECO:0000313" key="3">
    <source>
        <dbReference type="EMBL" id="MDI6448715.1"/>
    </source>
</evidence>
<proteinExistence type="predicted"/>
<dbReference type="RefSeq" id="WP_349244124.1">
    <property type="nucleotide sequence ID" value="NZ_JASCXX010000006.1"/>
</dbReference>
<evidence type="ECO:0000256" key="1">
    <source>
        <dbReference type="SAM" id="SignalP"/>
    </source>
</evidence>